<proteinExistence type="predicted"/>
<dbReference type="GO" id="GO:0046872">
    <property type="term" value="F:metal ion binding"/>
    <property type="evidence" value="ECO:0007669"/>
    <property type="project" value="UniProtKB-KW"/>
</dbReference>
<name>A0AAX2ZUA9_9MYCO</name>
<evidence type="ECO:0000313" key="9">
    <source>
        <dbReference type="EMBL" id="UNB98695.1"/>
    </source>
</evidence>
<keyword evidence="4" id="KW-0411">Iron-sulfur</keyword>
<protein>
    <submittedName>
        <fullName evidence="9">Rieske (2Fe-2S) protein</fullName>
    </submittedName>
</protein>
<organism evidence="9 11">
    <name type="scientific">Mycolicibacterium boenickei</name>
    <dbReference type="NCBI Taxonomy" id="146017"/>
    <lineage>
        <taxon>Bacteria</taxon>
        <taxon>Bacillati</taxon>
        <taxon>Actinomycetota</taxon>
        <taxon>Actinomycetes</taxon>
        <taxon>Mycobacteriales</taxon>
        <taxon>Mycobacteriaceae</taxon>
        <taxon>Mycolicibacterium</taxon>
    </lineage>
</organism>
<keyword evidence="1" id="KW-0001">2Fe-2S</keyword>
<dbReference type="PANTHER" id="PTHR21496:SF23">
    <property type="entry name" value="3-PHENYLPROPIONATE_CINNAMIC ACID DIOXYGENASE FERREDOXIN SUBUNIT"/>
    <property type="match status" value="1"/>
</dbReference>
<dbReference type="PROSITE" id="PS51296">
    <property type="entry name" value="RIESKE"/>
    <property type="match status" value="1"/>
</dbReference>
<evidence type="ECO:0000256" key="5">
    <source>
        <dbReference type="ARBA" id="ARBA00023157"/>
    </source>
</evidence>
<dbReference type="Proteomes" id="UP000466683">
    <property type="component" value="Chromosome"/>
</dbReference>
<sequence length="109" mass="11792">MTTPNAPTQRRLGRADELPDGAVNPYYLDDRKWRVSVARVAGKLYAFDDLCTHEACPLSAGMLTGTTILCQCHGCRYDIATGTVLKGPAVRPLATYEVTETDGMITISG</sequence>
<feature type="region of interest" description="Disordered" evidence="6">
    <location>
        <begin position="1"/>
        <end position="20"/>
    </location>
</feature>
<keyword evidence="10" id="KW-1185">Reference proteome</keyword>
<dbReference type="InterPro" id="IPR017941">
    <property type="entry name" value="Rieske_2Fe-2S"/>
</dbReference>
<dbReference type="Proteomes" id="UP001162885">
    <property type="component" value="Chromosome"/>
</dbReference>
<dbReference type="AlphaFoldDB" id="A0AAX2ZUA9"/>
<dbReference type="Pfam" id="PF00355">
    <property type="entry name" value="Rieske"/>
    <property type="match status" value="1"/>
</dbReference>
<reference evidence="9 11" key="3">
    <citation type="journal article" date="2022" name="BMC Genomics">
        <title>Comparative genome analysis of mycobacteria focusing on tRNA and non-coding RNA.</title>
        <authorList>
            <person name="Behra P.R.K."/>
            <person name="Pettersson B.M.F."/>
            <person name="Ramesh M."/>
            <person name="Das S."/>
            <person name="Dasgupta S."/>
            <person name="Kirsebom L.A."/>
        </authorList>
    </citation>
    <scope>NUCLEOTIDE SEQUENCE [LARGE SCALE GENOMIC DNA]</scope>
    <source>
        <strain evidence="9 11">DSM 44677</strain>
    </source>
</reference>
<keyword evidence="2" id="KW-0479">Metal-binding</keyword>
<dbReference type="EMBL" id="AP022579">
    <property type="protein sequence ID" value="BBX94550.1"/>
    <property type="molecule type" value="Genomic_DNA"/>
</dbReference>
<evidence type="ECO:0000256" key="3">
    <source>
        <dbReference type="ARBA" id="ARBA00023004"/>
    </source>
</evidence>
<evidence type="ECO:0000256" key="4">
    <source>
        <dbReference type="ARBA" id="ARBA00023014"/>
    </source>
</evidence>
<evidence type="ECO:0000256" key="2">
    <source>
        <dbReference type="ARBA" id="ARBA00022723"/>
    </source>
</evidence>
<dbReference type="PANTHER" id="PTHR21496">
    <property type="entry name" value="FERREDOXIN-RELATED"/>
    <property type="match status" value="1"/>
</dbReference>
<dbReference type="SUPFAM" id="SSF50022">
    <property type="entry name" value="ISP domain"/>
    <property type="match status" value="1"/>
</dbReference>
<evidence type="ECO:0000256" key="6">
    <source>
        <dbReference type="SAM" id="MobiDB-lite"/>
    </source>
</evidence>
<evidence type="ECO:0000313" key="10">
    <source>
        <dbReference type="Proteomes" id="UP000466683"/>
    </source>
</evidence>
<dbReference type="InterPro" id="IPR005805">
    <property type="entry name" value="Rieske_Fe-S_prot_C"/>
</dbReference>
<feature type="domain" description="Rieske" evidence="7">
    <location>
        <begin position="10"/>
        <end position="107"/>
    </location>
</feature>
<evidence type="ECO:0000313" key="11">
    <source>
        <dbReference type="Proteomes" id="UP001162885"/>
    </source>
</evidence>
<evidence type="ECO:0000259" key="7">
    <source>
        <dbReference type="PROSITE" id="PS51296"/>
    </source>
</evidence>
<dbReference type="EMBL" id="CP060016">
    <property type="protein sequence ID" value="UNB98695.1"/>
    <property type="molecule type" value="Genomic_DNA"/>
</dbReference>
<dbReference type="PRINTS" id="PR00162">
    <property type="entry name" value="RIESKE"/>
</dbReference>
<keyword evidence="5" id="KW-1015">Disulfide bond</keyword>
<dbReference type="GO" id="GO:0051537">
    <property type="term" value="F:2 iron, 2 sulfur cluster binding"/>
    <property type="evidence" value="ECO:0007669"/>
    <property type="project" value="UniProtKB-KW"/>
</dbReference>
<dbReference type="CDD" id="cd03467">
    <property type="entry name" value="Rieske"/>
    <property type="match status" value="1"/>
</dbReference>
<dbReference type="Gene3D" id="2.102.10.10">
    <property type="entry name" value="Rieske [2Fe-2S] iron-sulphur domain"/>
    <property type="match status" value="1"/>
</dbReference>
<accession>A0AAX2ZUA9</accession>
<gene>
    <name evidence="9" type="ORF">H5U98_24785</name>
    <name evidence="8" type="ORF">MBOE_61990</name>
</gene>
<dbReference type="RefSeq" id="WP_077742185.1">
    <property type="nucleotide sequence ID" value="NZ_AP022579.1"/>
</dbReference>
<keyword evidence="3" id="KW-0408">Iron</keyword>
<dbReference type="GO" id="GO:0004497">
    <property type="term" value="F:monooxygenase activity"/>
    <property type="evidence" value="ECO:0007669"/>
    <property type="project" value="UniProtKB-ARBA"/>
</dbReference>
<reference evidence="8 10" key="1">
    <citation type="journal article" date="2019" name="Emerg. Microbes Infect.">
        <title>Comprehensive subspecies identification of 175 nontuberculous mycobacteria species based on 7547 genomic profiles.</title>
        <authorList>
            <person name="Matsumoto Y."/>
            <person name="Kinjo T."/>
            <person name="Motooka D."/>
            <person name="Nabeya D."/>
            <person name="Jung N."/>
            <person name="Uechi K."/>
            <person name="Horii T."/>
            <person name="Iida T."/>
            <person name="Fujita J."/>
            <person name="Nakamura S."/>
        </authorList>
    </citation>
    <scope>NUCLEOTIDE SEQUENCE [LARGE SCALE GENOMIC DNA]</scope>
    <source>
        <strain evidence="8 10">JCM 15653</strain>
    </source>
</reference>
<dbReference type="GO" id="GO:0016705">
    <property type="term" value="F:oxidoreductase activity, acting on paired donors, with incorporation or reduction of molecular oxygen"/>
    <property type="evidence" value="ECO:0007669"/>
    <property type="project" value="UniProtKB-ARBA"/>
</dbReference>
<reference evidence="8" key="2">
    <citation type="submission" date="2020-02" db="EMBL/GenBank/DDBJ databases">
        <authorList>
            <person name="Matsumoto Y."/>
            <person name="Motooka D."/>
            <person name="Nakamura S."/>
        </authorList>
    </citation>
    <scope>NUCLEOTIDE SEQUENCE</scope>
    <source>
        <strain evidence="8">JCM 15653</strain>
    </source>
</reference>
<evidence type="ECO:0000313" key="8">
    <source>
        <dbReference type="EMBL" id="BBX94550.1"/>
    </source>
</evidence>
<dbReference type="InterPro" id="IPR036922">
    <property type="entry name" value="Rieske_2Fe-2S_sf"/>
</dbReference>
<evidence type="ECO:0000256" key="1">
    <source>
        <dbReference type="ARBA" id="ARBA00022714"/>
    </source>
</evidence>
<dbReference type="GO" id="GO:0016020">
    <property type="term" value="C:membrane"/>
    <property type="evidence" value="ECO:0007669"/>
    <property type="project" value="InterPro"/>
</dbReference>